<keyword evidence="1" id="KW-1133">Transmembrane helix</keyword>
<organism evidence="3 4">
    <name type="scientific">Sporosarcina highlanderae</name>
    <dbReference type="NCBI Taxonomy" id="3035916"/>
    <lineage>
        <taxon>Bacteria</taxon>
        <taxon>Bacillati</taxon>
        <taxon>Bacillota</taxon>
        <taxon>Bacilli</taxon>
        <taxon>Bacillales</taxon>
        <taxon>Caryophanaceae</taxon>
        <taxon>Sporosarcina</taxon>
    </lineage>
</organism>
<keyword evidence="1" id="KW-0812">Transmembrane</keyword>
<keyword evidence="4" id="KW-1185">Reference proteome</keyword>
<feature type="transmembrane region" description="Helical" evidence="1">
    <location>
        <begin position="191"/>
        <end position="211"/>
    </location>
</feature>
<feature type="transmembrane region" description="Helical" evidence="1">
    <location>
        <begin position="76"/>
        <end position="94"/>
    </location>
</feature>
<accession>A0ABT8JV77</accession>
<dbReference type="GO" id="GO:0008237">
    <property type="term" value="F:metallopeptidase activity"/>
    <property type="evidence" value="ECO:0007669"/>
    <property type="project" value="UniProtKB-KW"/>
</dbReference>
<feature type="transmembrane region" description="Helical" evidence="1">
    <location>
        <begin position="7"/>
        <end position="27"/>
    </location>
</feature>
<feature type="transmembrane region" description="Helical" evidence="1">
    <location>
        <begin position="137"/>
        <end position="155"/>
    </location>
</feature>
<feature type="transmembrane region" description="Helical" evidence="1">
    <location>
        <begin position="218"/>
        <end position="235"/>
    </location>
</feature>
<evidence type="ECO:0000313" key="3">
    <source>
        <dbReference type="EMBL" id="MDN4608084.1"/>
    </source>
</evidence>
<evidence type="ECO:0000259" key="2">
    <source>
        <dbReference type="Pfam" id="PF02517"/>
    </source>
</evidence>
<feature type="transmembrane region" description="Helical" evidence="1">
    <location>
        <begin position="167"/>
        <end position="185"/>
    </location>
</feature>
<dbReference type="Proteomes" id="UP001175097">
    <property type="component" value="Unassembled WGS sequence"/>
</dbReference>
<name>A0ABT8JV77_9BACL</name>
<feature type="transmembrane region" description="Helical" evidence="1">
    <location>
        <begin position="39"/>
        <end position="55"/>
    </location>
</feature>
<feature type="domain" description="CAAX prenyl protease 2/Lysostaphin resistance protein A-like" evidence="2">
    <location>
        <begin position="121"/>
        <end position="223"/>
    </location>
</feature>
<sequence length="236" mass="27315">MAFSRFLFRFVLSFLFIGVYTLVDIFFQLGLTSDDANNIFTLPFLYFITLLILLPRMRKKFVLWFIFKKEETYKTICYPILVAIIQSFLVYIYMYTPYWLGSEAIGIGSKQVTTVEGVTEIGLTIGATIIGPFNEEFIFRFFLIAGFIEILNFSISKFKRLIKLKPIAIIFWIIVTNSFFSLLHGPDLLSFPPYFVGGVIPSLFFIRYGFLAAWISHGMFNFLSPIAFSIIHSLFM</sequence>
<keyword evidence="3" id="KW-0645">Protease</keyword>
<reference evidence="3" key="1">
    <citation type="submission" date="2023-03" db="EMBL/GenBank/DDBJ databases">
        <title>MT1 and MT2 Draft Genomes of Novel Species.</title>
        <authorList>
            <person name="Venkateswaran K."/>
        </authorList>
    </citation>
    <scope>NUCLEOTIDE SEQUENCE</scope>
    <source>
        <strain evidence="3">F6_3S_P_2</strain>
    </source>
</reference>
<evidence type="ECO:0000313" key="4">
    <source>
        <dbReference type="Proteomes" id="UP001175097"/>
    </source>
</evidence>
<dbReference type="Pfam" id="PF02517">
    <property type="entry name" value="Rce1-like"/>
    <property type="match status" value="1"/>
</dbReference>
<evidence type="ECO:0000256" key="1">
    <source>
        <dbReference type="SAM" id="Phobius"/>
    </source>
</evidence>
<keyword evidence="3" id="KW-0378">Hydrolase</keyword>
<comment type="caution">
    <text evidence="3">The sequence shown here is derived from an EMBL/GenBank/DDBJ whole genome shotgun (WGS) entry which is preliminary data.</text>
</comment>
<keyword evidence="1" id="KW-0472">Membrane</keyword>
<dbReference type="InterPro" id="IPR003675">
    <property type="entry name" value="Rce1/LyrA-like_dom"/>
</dbReference>
<protein>
    <submittedName>
        <fullName evidence="3">CPBP family intramembrane metalloprotease</fullName>
    </submittedName>
</protein>
<proteinExistence type="predicted"/>
<gene>
    <name evidence="3" type="ORF">P5G49_11455</name>
</gene>
<keyword evidence="3" id="KW-0482">Metalloprotease</keyword>
<dbReference type="RefSeq" id="WP_301243918.1">
    <property type="nucleotide sequence ID" value="NZ_JAROCC010000008.1"/>
</dbReference>
<dbReference type="EMBL" id="JAROCC010000008">
    <property type="protein sequence ID" value="MDN4608084.1"/>
    <property type="molecule type" value="Genomic_DNA"/>
</dbReference>